<evidence type="ECO:0000259" key="5">
    <source>
        <dbReference type="Pfam" id="PF02120"/>
    </source>
</evidence>
<feature type="region of interest" description="Disordered" evidence="4">
    <location>
        <begin position="329"/>
        <end position="355"/>
    </location>
</feature>
<dbReference type="CDD" id="cd17470">
    <property type="entry name" value="T3SS_Flik_C"/>
    <property type="match status" value="1"/>
</dbReference>
<evidence type="ECO:0000313" key="6">
    <source>
        <dbReference type="EMBL" id="GAA0353402.1"/>
    </source>
</evidence>
<reference evidence="7" key="1">
    <citation type="journal article" date="2019" name="Int. J. Syst. Evol. Microbiol.">
        <title>The Global Catalogue of Microorganisms (GCM) 10K type strain sequencing project: providing services to taxonomists for standard genome sequencing and annotation.</title>
        <authorList>
            <consortium name="The Broad Institute Genomics Platform"/>
            <consortium name="The Broad Institute Genome Sequencing Center for Infectious Disease"/>
            <person name="Wu L."/>
            <person name="Ma J."/>
        </authorList>
    </citation>
    <scope>NUCLEOTIDE SEQUENCE [LARGE SCALE GENOMIC DNA]</scope>
    <source>
        <strain evidence="7">JCM 13378</strain>
    </source>
</reference>
<keyword evidence="7" id="KW-1185">Reference proteome</keyword>
<feature type="compositionally biased region" description="Low complexity" evidence="4">
    <location>
        <begin position="1"/>
        <end position="19"/>
    </location>
</feature>
<evidence type="ECO:0000256" key="3">
    <source>
        <dbReference type="ARBA" id="ARBA00022795"/>
    </source>
</evidence>
<comment type="function">
    <text evidence="1">Controls the length of the flagellar hook.</text>
</comment>
<dbReference type="Proteomes" id="UP001501757">
    <property type="component" value="Unassembled WGS sequence"/>
</dbReference>
<dbReference type="Gene3D" id="3.30.750.140">
    <property type="match status" value="1"/>
</dbReference>
<comment type="similarity">
    <text evidence="2">Belongs to the FliK family.</text>
</comment>
<sequence length="646" mass="70517">MMQQVAAANPKLAAPGAVADDNEQMLESGQADIFRQQLSLEQGKGRHSVEPVRKGGPEKPGFEVTERDNKESRQTETLSKSETTESDKASIPAAEEADKQSEKGDAIVIDAQRSADKGQTDLSSSTNEQPEEGAISTPQGEPQADDWLKLVYQLVLGQQSNTTVEQEPSESQDDVLQVGATENNVDGTDTEADWTEQNLALLEQLGLNPDILQQLLTPEQLTEFKQFLTQMSPQSDDMMFANVLVTLTNMLEDGETPEIPLALFDAKGRQQLTNLAGENLVKALAPEQIAKLPLITPQEQVDLPKDNLQDGTLNLKELKAALLSPEGEKVSREQISAADDAMKQPKKSLLSAEPAADKAKVSSTAKPVTLQELVQLSEKELDKRLTELAERLQVKQQGPQAVQDFVASLKAGIAEFKAQLQQGREPGLDLQSLVQASLKEQGIQIPQPGLQPELQRFASLMESQVSQRQDAFDPSLRAVAERQVAAETAHAQVESSKTANASSSSFLDKAINIAKPEAAVQLAERVRMLVNQSNMSADIRLDPPDLGSMQVRIQMHGDQASVNFVVQSQQARDMLDQAVPRLREMLAEKGIELGQSFVQQEGKGEQFAQQQGQSDGEEPQQSLNEQQTIHDMPISNGRLGGIDYFV</sequence>
<comment type="caution">
    <text evidence="6">The sequence shown here is derived from an EMBL/GenBank/DDBJ whole genome shotgun (WGS) entry which is preliminary data.</text>
</comment>
<feature type="compositionally biased region" description="Basic and acidic residues" evidence="4">
    <location>
        <begin position="43"/>
        <end position="74"/>
    </location>
</feature>
<dbReference type="PANTHER" id="PTHR37533">
    <property type="entry name" value="FLAGELLAR HOOK-LENGTH CONTROL PROTEIN"/>
    <property type="match status" value="1"/>
</dbReference>
<dbReference type="PRINTS" id="PR01007">
    <property type="entry name" value="FLGHOOKFLIK"/>
</dbReference>
<dbReference type="Pfam" id="PF02120">
    <property type="entry name" value="Flg_hook"/>
    <property type="match status" value="1"/>
</dbReference>
<proteinExistence type="inferred from homology"/>
<dbReference type="InterPro" id="IPR038610">
    <property type="entry name" value="FliK-like_C_sf"/>
</dbReference>
<feature type="compositionally biased region" description="Polar residues" evidence="4">
    <location>
        <begin position="607"/>
        <end position="629"/>
    </location>
</feature>
<evidence type="ECO:0000313" key="7">
    <source>
        <dbReference type="Proteomes" id="UP001501757"/>
    </source>
</evidence>
<gene>
    <name evidence="6" type="ORF">GCM10009092_17220</name>
</gene>
<accession>A0ABN0X2D7</accession>
<dbReference type="EMBL" id="BAAAEI010000007">
    <property type="protein sequence ID" value="GAA0353402.1"/>
    <property type="molecule type" value="Genomic_DNA"/>
</dbReference>
<evidence type="ECO:0000256" key="2">
    <source>
        <dbReference type="ARBA" id="ARBA00009149"/>
    </source>
</evidence>
<feature type="domain" description="Flagellar hook-length control protein-like C-terminal" evidence="5">
    <location>
        <begin position="524"/>
        <end position="606"/>
    </location>
</feature>
<dbReference type="RefSeq" id="WP_343844198.1">
    <property type="nucleotide sequence ID" value="NZ_BAAAEI010000007.1"/>
</dbReference>
<dbReference type="InterPro" id="IPR021136">
    <property type="entry name" value="Flagellar_hook_control-like_C"/>
</dbReference>
<organism evidence="6 7">
    <name type="scientific">Bowmanella denitrificans</name>
    <dbReference type="NCBI Taxonomy" id="366582"/>
    <lineage>
        <taxon>Bacteria</taxon>
        <taxon>Pseudomonadati</taxon>
        <taxon>Pseudomonadota</taxon>
        <taxon>Gammaproteobacteria</taxon>
        <taxon>Alteromonadales</taxon>
        <taxon>Alteromonadaceae</taxon>
        <taxon>Bowmanella</taxon>
    </lineage>
</organism>
<evidence type="ECO:0000256" key="4">
    <source>
        <dbReference type="SAM" id="MobiDB-lite"/>
    </source>
</evidence>
<name>A0ABN0X2D7_9ALTE</name>
<dbReference type="InterPro" id="IPR052563">
    <property type="entry name" value="FliK"/>
</dbReference>
<feature type="region of interest" description="Disordered" evidence="4">
    <location>
        <begin position="1"/>
        <end position="143"/>
    </location>
</feature>
<keyword evidence="3" id="KW-1005">Bacterial flagellum biogenesis</keyword>
<feature type="compositionally biased region" description="Basic and acidic residues" evidence="4">
    <location>
        <begin position="96"/>
        <end position="105"/>
    </location>
</feature>
<feature type="region of interest" description="Disordered" evidence="4">
    <location>
        <begin position="601"/>
        <end position="635"/>
    </location>
</feature>
<dbReference type="PANTHER" id="PTHR37533:SF2">
    <property type="entry name" value="FLAGELLAR HOOK-LENGTH CONTROL PROTEIN"/>
    <property type="match status" value="1"/>
</dbReference>
<evidence type="ECO:0000256" key="1">
    <source>
        <dbReference type="ARBA" id="ARBA00003944"/>
    </source>
</evidence>
<protein>
    <recommendedName>
        <fullName evidence="5">Flagellar hook-length control protein-like C-terminal domain-containing protein</fullName>
    </recommendedName>
</protein>
<dbReference type="InterPro" id="IPR001635">
    <property type="entry name" value="Flag_hook_Flik"/>
</dbReference>